<feature type="transmembrane region" description="Helical" evidence="7">
    <location>
        <begin position="328"/>
        <end position="348"/>
    </location>
</feature>
<protein>
    <submittedName>
        <fullName evidence="9">MFS transporter</fullName>
    </submittedName>
</protein>
<evidence type="ECO:0000256" key="6">
    <source>
        <dbReference type="ARBA" id="ARBA00023136"/>
    </source>
</evidence>
<feature type="transmembrane region" description="Helical" evidence="7">
    <location>
        <begin position="129"/>
        <end position="148"/>
    </location>
</feature>
<dbReference type="GO" id="GO:0005886">
    <property type="term" value="C:plasma membrane"/>
    <property type="evidence" value="ECO:0007669"/>
    <property type="project" value="UniProtKB-SubCell"/>
</dbReference>
<keyword evidence="6 7" id="KW-0472">Membrane</keyword>
<accession>A0A3R5XVI3</accession>
<keyword evidence="10" id="KW-1185">Reference proteome</keyword>
<dbReference type="Gene3D" id="1.20.1250.20">
    <property type="entry name" value="MFS general substrate transporter like domains"/>
    <property type="match status" value="1"/>
</dbReference>
<dbReference type="EMBL" id="CP035108">
    <property type="protein sequence ID" value="QAR32163.1"/>
    <property type="molecule type" value="Genomic_DNA"/>
</dbReference>
<feature type="domain" description="Major facilitator superfamily (MFS) profile" evidence="8">
    <location>
        <begin position="6"/>
        <end position="378"/>
    </location>
</feature>
<dbReference type="InterPro" id="IPR011701">
    <property type="entry name" value="MFS"/>
</dbReference>
<feature type="transmembrane region" description="Helical" evidence="7">
    <location>
        <begin position="101"/>
        <end position="122"/>
    </location>
</feature>
<keyword evidence="3" id="KW-1003">Cell membrane</keyword>
<evidence type="ECO:0000256" key="4">
    <source>
        <dbReference type="ARBA" id="ARBA00022692"/>
    </source>
</evidence>
<dbReference type="Proteomes" id="UP000287502">
    <property type="component" value="Chromosome"/>
</dbReference>
<feature type="transmembrane region" description="Helical" evidence="7">
    <location>
        <begin position="67"/>
        <end position="89"/>
    </location>
</feature>
<dbReference type="GO" id="GO:0022857">
    <property type="term" value="F:transmembrane transporter activity"/>
    <property type="evidence" value="ECO:0007669"/>
    <property type="project" value="InterPro"/>
</dbReference>
<feature type="transmembrane region" description="Helical" evidence="7">
    <location>
        <begin position="237"/>
        <end position="257"/>
    </location>
</feature>
<keyword evidence="2" id="KW-0813">Transport</keyword>
<dbReference type="OrthoDB" id="9810492at2"/>
<evidence type="ECO:0000259" key="8">
    <source>
        <dbReference type="PROSITE" id="PS50850"/>
    </source>
</evidence>
<dbReference type="KEGG" id="gtl:EP073_01740"/>
<evidence type="ECO:0000313" key="9">
    <source>
        <dbReference type="EMBL" id="QAR32163.1"/>
    </source>
</evidence>
<feature type="transmembrane region" description="Helical" evidence="7">
    <location>
        <begin position="7"/>
        <end position="29"/>
    </location>
</feature>
<sequence>MSSIRYMAAVNSSIFVIMFGLGICFTYLPDKMTRLSGSVTMSGFLASAFGLTYILSQYPLGKIADRFGFRSVIIAGFLLCSLSGLIYYSADSARELILGRIVQGVGEAPLWSLSPILLALLYPENKAQVMGWYTASFHFGLTAGPLAGTYIADFFGAETTFLGFSAASVIGGFIILTLVSPKHQTHKKSETKVGIMSIVRPLNKSVLAGIVMYGAAYGLIVSVIPAFMLSVKNMNHSLTNTAFSLSFFTLGIIQIFSGKIVKTHNLKQILPIGMSCIGAGLLVIIYNSGVLLFIGLLAYTAGLGIFSIASMLYLQIKADSAHAGASSGVYFMFWGIGYFTVPFVIGMIRSADLISVVLLFQAVMLFAAAASLVKTMKN</sequence>
<comment type="subcellular location">
    <subcellularLocation>
        <location evidence="1">Cell membrane</location>
        <topology evidence="1">Multi-pass membrane protein</topology>
    </subcellularLocation>
</comment>
<dbReference type="InterPro" id="IPR020846">
    <property type="entry name" value="MFS_dom"/>
</dbReference>
<dbReference type="AlphaFoldDB" id="A0A3R5XVI3"/>
<reference evidence="9 10" key="1">
    <citation type="submission" date="2019-01" db="EMBL/GenBank/DDBJ databases">
        <title>Geovibrio thiophilus DSM 11263, complete genome.</title>
        <authorList>
            <person name="Spring S."/>
            <person name="Bunk B."/>
            <person name="Sproer C."/>
        </authorList>
    </citation>
    <scope>NUCLEOTIDE SEQUENCE [LARGE SCALE GENOMIC DNA]</scope>
    <source>
        <strain evidence="9 10">DSM 11263</strain>
    </source>
</reference>
<dbReference type="PROSITE" id="PS50850">
    <property type="entry name" value="MFS"/>
    <property type="match status" value="1"/>
</dbReference>
<evidence type="ECO:0000256" key="1">
    <source>
        <dbReference type="ARBA" id="ARBA00004651"/>
    </source>
</evidence>
<dbReference type="CDD" id="cd17325">
    <property type="entry name" value="MFS_MdtG_SLC18_like"/>
    <property type="match status" value="1"/>
</dbReference>
<dbReference type="PANTHER" id="PTHR23517">
    <property type="entry name" value="RESISTANCE PROTEIN MDTM, PUTATIVE-RELATED-RELATED"/>
    <property type="match status" value="1"/>
</dbReference>
<feature type="transmembrane region" description="Helical" evidence="7">
    <location>
        <begin position="292"/>
        <end position="316"/>
    </location>
</feature>
<dbReference type="InterPro" id="IPR036259">
    <property type="entry name" value="MFS_trans_sf"/>
</dbReference>
<evidence type="ECO:0000256" key="7">
    <source>
        <dbReference type="SAM" id="Phobius"/>
    </source>
</evidence>
<keyword evidence="5 7" id="KW-1133">Transmembrane helix</keyword>
<dbReference type="SUPFAM" id="SSF103473">
    <property type="entry name" value="MFS general substrate transporter"/>
    <property type="match status" value="1"/>
</dbReference>
<keyword evidence="4 7" id="KW-0812">Transmembrane</keyword>
<evidence type="ECO:0000256" key="5">
    <source>
        <dbReference type="ARBA" id="ARBA00022989"/>
    </source>
</evidence>
<gene>
    <name evidence="9" type="ORF">EP073_01740</name>
</gene>
<dbReference type="RefSeq" id="WP_128465450.1">
    <property type="nucleotide sequence ID" value="NZ_CP035108.1"/>
</dbReference>
<feature type="transmembrane region" description="Helical" evidence="7">
    <location>
        <begin position="206"/>
        <end position="231"/>
    </location>
</feature>
<name>A0A3R5XVI3_9BACT</name>
<feature type="transmembrane region" description="Helical" evidence="7">
    <location>
        <begin position="354"/>
        <end position="373"/>
    </location>
</feature>
<dbReference type="PANTHER" id="PTHR23517:SF13">
    <property type="entry name" value="MAJOR FACILITATOR SUPERFAMILY MFS_1"/>
    <property type="match status" value="1"/>
</dbReference>
<proteinExistence type="predicted"/>
<feature type="transmembrane region" description="Helical" evidence="7">
    <location>
        <begin position="35"/>
        <end position="55"/>
    </location>
</feature>
<evidence type="ECO:0000256" key="3">
    <source>
        <dbReference type="ARBA" id="ARBA00022475"/>
    </source>
</evidence>
<evidence type="ECO:0000256" key="2">
    <source>
        <dbReference type="ARBA" id="ARBA00022448"/>
    </source>
</evidence>
<feature type="transmembrane region" description="Helical" evidence="7">
    <location>
        <begin position="160"/>
        <end position="179"/>
    </location>
</feature>
<organism evidence="9 10">
    <name type="scientific">Geovibrio thiophilus</name>
    <dbReference type="NCBI Taxonomy" id="139438"/>
    <lineage>
        <taxon>Bacteria</taxon>
        <taxon>Pseudomonadati</taxon>
        <taxon>Deferribacterota</taxon>
        <taxon>Deferribacteres</taxon>
        <taxon>Deferribacterales</taxon>
        <taxon>Geovibrionaceae</taxon>
        <taxon>Geovibrio</taxon>
    </lineage>
</organism>
<dbReference type="Pfam" id="PF07690">
    <property type="entry name" value="MFS_1"/>
    <property type="match status" value="1"/>
</dbReference>
<evidence type="ECO:0000313" key="10">
    <source>
        <dbReference type="Proteomes" id="UP000287502"/>
    </source>
</evidence>
<dbReference type="InterPro" id="IPR050171">
    <property type="entry name" value="MFS_Transporters"/>
</dbReference>
<feature type="transmembrane region" description="Helical" evidence="7">
    <location>
        <begin position="269"/>
        <end position="286"/>
    </location>
</feature>